<gene>
    <name evidence="3" type="ORF">GCM10017643_26780</name>
</gene>
<evidence type="ECO:0000256" key="1">
    <source>
        <dbReference type="SAM" id="MobiDB-lite"/>
    </source>
</evidence>
<protein>
    <submittedName>
        <fullName evidence="3">Uncharacterized protein</fullName>
    </submittedName>
</protein>
<sequence>MMGRQQAGRQRGPTSMDDERLRGETPGLSLREAIRAARLEAAERSGVIVELRDATLARLSMLNELLDPVFAQVPLEHVDLFDRGLMPGEIPRLFIDMVAHVTLARDRRTYRFLQDTRSGRHVLAESTNPNDIVDAVTRYIARRLIAREQAMVSIGAPPEMEAATPHPAPHHAVAAAAAEKPEARRGGPLPFLLGLVLGALAMVAAIALYPEITARLSLP</sequence>
<organism evidence="3 4">
    <name type="scientific">Ancylobacter dichloromethanicus</name>
    <dbReference type="NCBI Taxonomy" id="518825"/>
    <lineage>
        <taxon>Bacteria</taxon>
        <taxon>Pseudomonadati</taxon>
        <taxon>Pseudomonadota</taxon>
        <taxon>Alphaproteobacteria</taxon>
        <taxon>Hyphomicrobiales</taxon>
        <taxon>Xanthobacteraceae</taxon>
        <taxon>Ancylobacter</taxon>
    </lineage>
</organism>
<comment type="caution">
    <text evidence="3">The sequence shown here is derived from an EMBL/GenBank/DDBJ whole genome shotgun (WGS) entry which is preliminary data.</text>
</comment>
<keyword evidence="2" id="KW-0812">Transmembrane</keyword>
<evidence type="ECO:0000256" key="2">
    <source>
        <dbReference type="SAM" id="Phobius"/>
    </source>
</evidence>
<keyword evidence="2" id="KW-0472">Membrane</keyword>
<feature type="transmembrane region" description="Helical" evidence="2">
    <location>
        <begin position="189"/>
        <end position="209"/>
    </location>
</feature>
<keyword evidence="2" id="KW-1133">Transmembrane helix</keyword>
<evidence type="ECO:0000313" key="3">
    <source>
        <dbReference type="EMBL" id="GLK72562.1"/>
    </source>
</evidence>
<feature type="region of interest" description="Disordered" evidence="1">
    <location>
        <begin position="1"/>
        <end position="25"/>
    </location>
</feature>
<accession>A0A9W6J8Y8</accession>
<keyword evidence="4" id="KW-1185">Reference proteome</keyword>
<dbReference type="AlphaFoldDB" id="A0A9W6J8Y8"/>
<reference evidence="3" key="2">
    <citation type="submission" date="2023-01" db="EMBL/GenBank/DDBJ databases">
        <authorList>
            <person name="Sun Q."/>
            <person name="Evtushenko L."/>
        </authorList>
    </citation>
    <scope>NUCLEOTIDE SEQUENCE</scope>
    <source>
        <strain evidence="3">VKM B-2484</strain>
    </source>
</reference>
<evidence type="ECO:0000313" key="4">
    <source>
        <dbReference type="Proteomes" id="UP001143370"/>
    </source>
</evidence>
<dbReference type="Proteomes" id="UP001143370">
    <property type="component" value="Unassembled WGS sequence"/>
</dbReference>
<name>A0A9W6J8Y8_9HYPH</name>
<reference evidence="3" key="1">
    <citation type="journal article" date="2014" name="Int. J. Syst. Evol. Microbiol.">
        <title>Complete genome sequence of Corynebacterium casei LMG S-19264T (=DSM 44701T), isolated from a smear-ripened cheese.</title>
        <authorList>
            <consortium name="US DOE Joint Genome Institute (JGI-PGF)"/>
            <person name="Walter F."/>
            <person name="Albersmeier A."/>
            <person name="Kalinowski J."/>
            <person name="Ruckert C."/>
        </authorList>
    </citation>
    <scope>NUCLEOTIDE SEQUENCE</scope>
    <source>
        <strain evidence="3">VKM B-2484</strain>
    </source>
</reference>
<dbReference type="EMBL" id="BSFJ01000018">
    <property type="protein sequence ID" value="GLK72562.1"/>
    <property type="molecule type" value="Genomic_DNA"/>
</dbReference>
<proteinExistence type="predicted"/>